<dbReference type="Proteomes" id="UP001597051">
    <property type="component" value="Unassembled WGS sequence"/>
</dbReference>
<organism evidence="1 2">
    <name type="scientific">Flavobacterium myungsuense</name>
    <dbReference type="NCBI Taxonomy" id="651823"/>
    <lineage>
        <taxon>Bacteria</taxon>
        <taxon>Pseudomonadati</taxon>
        <taxon>Bacteroidota</taxon>
        <taxon>Flavobacteriia</taxon>
        <taxon>Flavobacteriales</taxon>
        <taxon>Flavobacteriaceae</taxon>
        <taxon>Flavobacterium</taxon>
    </lineage>
</organism>
<accession>A0ABW3J0C6</accession>
<gene>
    <name evidence="1" type="ORF">ACFQ0S_05315</name>
</gene>
<comment type="caution">
    <text evidence="1">The sequence shown here is derived from an EMBL/GenBank/DDBJ whole genome shotgun (WGS) entry which is preliminary data.</text>
</comment>
<evidence type="ECO:0000313" key="2">
    <source>
        <dbReference type="Proteomes" id="UP001597051"/>
    </source>
</evidence>
<proteinExistence type="predicted"/>
<sequence length="141" mass="16766">MKKEENYELIEKIIISIDSIYEITKLDYLEISVFSTNEKLIDNIKVILINISQFAKKIDFDLFDNKDLKFLNKLVGFDKYSHSKLSNKKNIYNLIYSRELALINIRLLEIQNEKFGKSINKVELVLMKKINKNMKFTFKTM</sequence>
<name>A0ABW3J0C6_9FLAO</name>
<keyword evidence="2" id="KW-1185">Reference proteome</keyword>
<dbReference type="RefSeq" id="WP_379756778.1">
    <property type="nucleotide sequence ID" value="NZ_JBHSYB010000025.1"/>
</dbReference>
<dbReference type="EMBL" id="JBHTIZ010000013">
    <property type="protein sequence ID" value="MFD0983892.1"/>
    <property type="molecule type" value="Genomic_DNA"/>
</dbReference>
<reference evidence="2" key="1">
    <citation type="journal article" date="2019" name="Int. J. Syst. Evol. Microbiol.">
        <title>The Global Catalogue of Microorganisms (GCM) 10K type strain sequencing project: providing services to taxonomists for standard genome sequencing and annotation.</title>
        <authorList>
            <consortium name="The Broad Institute Genomics Platform"/>
            <consortium name="The Broad Institute Genome Sequencing Center for Infectious Disease"/>
            <person name="Wu L."/>
            <person name="Ma J."/>
        </authorList>
    </citation>
    <scope>NUCLEOTIDE SEQUENCE [LARGE SCALE GENOMIC DNA]</scope>
    <source>
        <strain evidence="2">CECT 7649</strain>
    </source>
</reference>
<protein>
    <submittedName>
        <fullName evidence="1">Uncharacterized protein</fullName>
    </submittedName>
</protein>
<evidence type="ECO:0000313" key="1">
    <source>
        <dbReference type="EMBL" id="MFD0983892.1"/>
    </source>
</evidence>